<dbReference type="SUPFAM" id="SSF52833">
    <property type="entry name" value="Thioredoxin-like"/>
    <property type="match status" value="2"/>
</dbReference>
<dbReference type="InterPro" id="IPR036249">
    <property type="entry name" value="Thioredoxin-like_sf"/>
</dbReference>
<feature type="chain" id="PRO_5008583238" description="Thioredoxin domain-containing protein" evidence="3">
    <location>
        <begin position="20"/>
        <end position="316"/>
    </location>
</feature>
<dbReference type="InterPro" id="IPR013766">
    <property type="entry name" value="Thioredoxin_domain"/>
</dbReference>
<feature type="signal peptide" evidence="3">
    <location>
        <begin position="1"/>
        <end position="19"/>
    </location>
</feature>
<feature type="domain" description="Thioredoxin" evidence="4">
    <location>
        <begin position="127"/>
        <end position="213"/>
    </location>
</feature>
<reference evidence="5" key="1">
    <citation type="submission" date="2015-11" db="EMBL/GenBank/DDBJ databases">
        <title>De novo transcriptome assembly of four potential Pierce s Disease insect vectors from Arizona vineyards.</title>
        <authorList>
            <person name="Tassone E.E."/>
        </authorList>
    </citation>
    <scope>NUCLEOTIDE SEQUENCE</scope>
</reference>
<feature type="compositionally biased region" description="Basic and acidic residues" evidence="1">
    <location>
        <begin position="300"/>
        <end position="316"/>
    </location>
</feature>
<organism evidence="5">
    <name type="scientific">Cuerna arida</name>
    <dbReference type="NCBI Taxonomy" id="1464854"/>
    <lineage>
        <taxon>Eukaryota</taxon>
        <taxon>Metazoa</taxon>
        <taxon>Ecdysozoa</taxon>
        <taxon>Arthropoda</taxon>
        <taxon>Hexapoda</taxon>
        <taxon>Insecta</taxon>
        <taxon>Pterygota</taxon>
        <taxon>Neoptera</taxon>
        <taxon>Paraneoptera</taxon>
        <taxon>Hemiptera</taxon>
        <taxon>Auchenorrhyncha</taxon>
        <taxon>Membracoidea</taxon>
        <taxon>Cicadellidae</taxon>
        <taxon>Cicadellinae</taxon>
        <taxon>Proconiini</taxon>
        <taxon>Cuerna</taxon>
    </lineage>
</organism>
<evidence type="ECO:0000313" key="5">
    <source>
        <dbReference type="EMBL" id="JAS54359.1"/>
    </source>
</evidence>
<dbReference type="PANTHER" id="PTHR19991">
    <property type="entry name" value="L 2 01289"/>
    <property type="match status" value="1"/>
</dbReference>
<keyword evidence="3" id="KW-0732">Signal</keyword>
<evidence type="ECO:0000256" key="3">
    <source>
        <dbReference type="SAM" id="SignalP"/>
    </source>
</evidence>
<dbReference type="CDD" id="cd02961">
    <property type="entry name" value="PDI_a_family"/>
    <property type="match status" value="1"/>
</dbReference>
<gene>
    <name evidence="5" type="ORF">g.19280</name>
</gene>
<dbReference type="AlphaFoldDB" id="A0A1B6FW40"/>
<proteinExistence type="predicted"/>
<feature type="region of interest" description="Disordered" evidence="1">
    <location>
        <begin position="295"/>
        <end position="316"/>
    </location>
</feature>
<feature type="transmembrane region" description="Helical" evidence="2">
    <location>
        <begin position="265"/>
        <end position="286"/>
    </location>
</feature>
<keyword evidence="2" id="KW-0472">Membrane</keyword>
<protein>
    <recommendedName>
        <fullName evidence="4">Thioredoxin domain-containing protein</fullName>
    </recommendedName>
</protein>
<evidence type="ECO:0000259" key="4">
    <source>
        <dbReference type="Pfam" id="PF00085"/>
    </source>
</evidence>
<dbReference type="EMBL" id="GECZ01015410">
    <property type="protein sequence ID" value="JAS54359.1"/>
    <property type="molecule type" value="Transcribed_RNA"/>
</dbReference>
<sequence>MNIYILYSFIVVAVGGINANLEVFNDDELLNLLNTEKFVVVLFTKKDCPQCEEYETALLNIREDLVDQLNAYVVACVNSMLAKLYNPNKEPSIVFFRHGVPLLYDGSVKDEDLLLHTIVENQEPVVRELSDDTFEHLTQAASGATTGDWFVMFYATNCVECQRLQARWEAVGAKLKTRLNTARVNRQTTGRVTSRRFGVVETPVFILFRQGKMYRYNIPKYDVTSFVTFATDWYKNARTENVPVPKTPFDDLTLQIAEYLRENPWLWKLGSIAVCIGVIASVIFRLNAGQVAQKKKSVKKDKSDKLEKSDKTKKAK</sequence>
<dbReference type="PANTHER" id="PTHR19991:SF2">
    <property type="entry name" value="GH08893P"/>
    <property type="match status" value="1"/>
</dbReference>
<accession>A0A1B6FW40</accession>
<dbReference type="Pfam" id="PF00085">
    <property type="entry name" value="Thioredoxin"/>
    <property type="match status" value="1"/>
</dbReference>
<keyword evidence="2" id="KW-1133">Transmembrane helix</keyword>
<name>A0A1B6FW40_9HEMI</name>
<keyword evidence="2" id="KW-0812">Transmembrane</keyword>
<dbReference type="Gene3D" id="3.40.30.10">
    <property type="entry name" value="Glutaredoxin"/>
    <property type="match status" value="2"/>
</dbReference>
<evidence type="ECO:0000256" key="1">
    <source>
        <dbReference type="SAM" id="MobiDB-lite"/>
    </source>
</evidence>
<evidence type="ECO:0000256" key="2">
    <source>
        <dbReference type="SAM" id="Phobius"/>
    </source>
</evidence>